<dbReference type="GO" id="GO:0004713">
    <property type="term" value="F:protein tyrosine kinase activity"/>
    <property type="evidence" value="ECO:0007669"/>
    <property type="project" value="UniProtKB-KW"/>
</dbReference>
<evidence type="ECO:0000259" key="16">
    <source>
        <dbReference type="Pfam" id="PF13807"/>
    </source>
</evidence>
<dbReference type="Gene3D" id="1.10.287.1490">
    <property type="match status" value="1"/>
</dbReference>
<proteinExistence type="inferred from homology"/>
<keyword evidence="6" id="KW-0067">ATP-binding</keyword>
<keyword evidence="9" id="KW-0270">Exopolysaccharide synthesis</keyword>
<sequence>MLSGRVGTIASSGLNGRAIIAQVDRLVARPGTQFVLRRASTFDTIGALQQKLVIAEKSKLSGIVGVTLDGADSQTTTEIVNAVAAAYVEQNVNRKSAQAEHTLTFLEQQLPDLRKQLDEAENRYNEFRNKNGTVDLTEESRLLLQQIVDSKTKLVDLQQQRIEMAQRFTGSHPALVALDSQIAALETQQAQLSRRVGALPDTEQSALRLLRDVRVNTQLYTNLLNNAQQLRILKAGQTGSVRVVDYAVSEIEPVKPKRPTVISLSLLLGLIVGIATIFARNAFFGGVEDSEEIERVLGLPVYATIPHSDAQERAEAENRRAPKNTQHVLAASMPGDVAIEGIRSLSTSLQFGLLETTNNIIAITGPSPGVGKSFTSVNLAAVLAASGRQVLLIDGDMRRGDIHRQFGIKRNPGLSNVIAGFDLEKAITRELLPNLDILPKGSVAPNPAELLMSNQFEKLMDELSSRYDIVVIDAPPILAVTDAALIGRHAGATLLVARHGYHPMPELVEAAARLRNAGATLKGALVTDVPRGKRGRATYYGYETRAE</sequence>
<keyword evidence="14" id="KW-0175">Coiled coil</keyword>
<evidence type="ECO:0000256" key="10">
    <source>
        <dbReference type="ARBA" id="ARBA00053015"/>
    </source>
</evidence>
<dbReference type="InterPro" id="IPR050445">
    <property type="entry name" value="Bact_polysacc_biosynth/exp"/>
</dbReference>
<keyword evidence="8" id="KW-0829">Tyrosine-protein kinase</keyword>
<feature type="domain" description="AAA" evidence="15">
    <location>
        <begin position="359"/>
        <end position="481"/>
    </location>
</feature>
<evidence type="ECO:0000256" key="13">
    <source>
        <dbReference type="ARBA" id="ARBA00081049"/>
    </source>
</evidence>
<evidence type="ECO:0000256" key="3">
    <source>
        <dbReference type="ARBA" id="ARBA00022679"/>
    </source>
</evidence>
<accession>A0A7W9WQN4</accession>
<dbReference type="GO" id="GO:0005886">
    <property type="term" value="C:plasma membrane"/>
    <property type="evidence" value="ECO:0007669"/>
    <property type="project" value="UniProtKB-SubCell"/>
</dbReference>
<evidence type="ECO:0000256" key="1">
    <source>
        <dbReference type="ARBA" id="ARBA00004429"/>
    </source>
</evidence>
<protein>
    <recommendedName>
        <fullName evidence="12">Putative tyrosine-protein kinase EpsB</fullName>
    </recommendedName>
    <alternativeName>
        <fullName evidence="13">EPS I polysaccharide export protein EpsB</fullName>
    </alternativeName>
</protein>
<keyword evidence="7" id="KW-0812">Transmembrane</keyword>
<feature type="domain" description="Tyrosine-protein kinase G-rich" evidence="16">
    <location>
        <begin position="201"/>
        <end position="282"/>
    </location>
</feature>
<evidence type="ECO:0000256" key="7">
    <source>
        <dbReference type="ARBA" id="ARBA00022989"/>
    </source>
</evidence>
<dbReference type="FunFam" id="3.40.50.300:FF:000527">
    <property type="entry name" value="Tyrosine-protein kinase etk"/>
    <property type="match status" value="1"/>
</dbReference>
<dbReference type="InterPro" id="IPR032807">
    <property type="entry name" value="GNVR"/>
</dbReference>
<keyword evidence="18" id="KW-1185">Reference proteome</keyword>
<dbReference type="Proteomes" id="UP000571554">
    <property type="component" value="Unassembled WGS sequence"/>
</dbReference>
<dbReference type="PANTHER" id="PTHR32309">
    <property type="entry name" value="TYROSINE-PROTEIN KINASE"/>
    <property type="match status" value="1"/>
</dbReference>
<dbReference type="PANTHER" id="PTHR32309:SF32">
    <property type="entry name" value="TYROSINE-PROTEIN KINASE ETK-RELATED"/>
    <property type="match status" value="1"/>
</dbReference>
<feature type="coiled-coil region" evidence="14">
    <location>
        <begin position="89"/>
        <end position="130"/>
    </location>
</feature>
<evidence type="ECO:0000256" key="5">
    <source>
        <dbReference type="ARBA" id="ARBA00022777"/>
    </source>
</evidence>
<dbReference type="InterPro" id="IPR025669">
    <property type="entry name" value="AAA_dom"/>
</dbReference>
<evidence type="ECO:0000256" key="6">
    <source>
        <dbReference type="ARBA" id="ARBA00022840"/>
    </source>
</evidence>
<evidence type="ECO:0000256" key="11">
    <source>
        <dbReference type="ARBA" id="ARBA00054296"/>
    </source>
</evidence>
<dbReference type="NCBIfam" id="TIGR01007">
    <property type="entry name" value="eps_fam"/>
    <property type="match status" value="1"/>
</dbReference>
<evidence type="ECO:0000256" key="12">
    <source>
        <dbReference type="ARBA" id="ARBA00067833"/>
    </source>
</evidence>
<keyword evidence="5 17" id="KW-0418">Kinase</keyword>
<dbReference type="AlphaFoldDB" id="A0A7W9WQN4"/>
<evidence type="ECO:0000256" key="4">
    <source>
        <dbReference type="ARBA" id="ARBA00022741"/>
    </source>
</evidence>
<reference evidence="17 18" key="1">
    <citation type="submission" date="2020-08" db="EMBL/GenBank/DDBJ databases">
        <title>Above-ground endophytic microbial communities from plants in different locations in the United States.</title>
        <authorList>
            <person name="Frank C."/>
        </authorList>
    </citation>
    <scope>NUCLEOTIDE SEQUENCE [LARGE SCALE GENOMIC DNA]</scope>
    <source>
        <strain evidence="17 18">WP4_2_2</strain>
    </source>
</reference>
<comment type="function">
    <text evidence="11">Probably involved in polymerization and/or export of exopolysaccharide EPS I which functions as a virulence factor. May be involved in an ATP-dependent process in the pathway for EPS I production, possibly export of the trimeric repeat units across the inner membrane or their polymerization.</text>
</comment>
<dbReference type="Pfam" id="PF13807">
    <property type="entry name" value="GNVR"/>
    <property type="match status" value="1"/>
</dbReference>
<evidence type="ECO:0000256" key="14">
    <source>
        <dbReference type="SAM" id="Coils"/>
    </source>
</evidence>
<dbReference type="Gene3D" id="3.40.50.300">
    <property type="entry name" value="P-loop containing nucleotide triphosphate hydrolases"/>
    <property type="match status" value="1"/>
</dbReference>
<keyword evidence="4" id="KW-0547">Nucleotide-binding</keyword>
<comment type="similarity">
    <text evidence="2">Belongs to the etk/wzc family.</text>
</comment>
<evidence type="ECO:0000256" key="8">
    <source>
        <dbReference type="ARBA" id="ARBA00023137"/>
    </source>
</evidence>
<dbReference type="SUPFAM" id="SSF52540">
    <property type="entry name" value="P-loop containing nucleoside triphosphate hydrolases"/>
    <property type="match status" value="1"/>
</dbReference>
<dbReference type="GO" id="GO:0005524">
    <property type="term" value="F:ATP binding"/>
    <property type="evidence" value="ECO:0007669"/>
    <property type="project" value="UniProtKB-KW"/>
</dbReference>
<dbReference type="GO" id="GO:0042802">
    <property type="term" value="F:identical protein binding"/>
    <property type="evidence" value="ECO:0007669"/>
    <property type="project" value="UniProtKB-ARBA"/>
</dbReference>
<name>A0A7W9WQN4_9BURK</name>
<comment type="catalytic activity">
    <reaction evidence="10">
        <text>L-tyrosyl-[protein] + ATP = O-phospho-L-tyrosyl-[protein] + ADP + H(+)</text>
        <dbReference type="Rhea" id="RHEA:10596"/>
        <dbReference type="Rhea" id="RHEA-COMP:10136"/>
        <dbReference type="Rhea" id="RHEA-COMP:20101"/>
        <dbReference type="ChEBI" id="CHEBI:15378"/>
        <dbReference type="ChEBI" id="CHEBI:30616"/>
        <dbReference type="ChEBI" id="CHEBI:46858"/>
        <dbReference type="ChEBI" id="CHEBI:61978"/>
        <dbReference type="ChEBI" id="CHEBI:456216"/>
    </reaction>
</comment>
<evidence type="ECO:0000256" key="9">
    <source>
        <dbReference type="ARBA" id="ARBA00023169"/>
    </source>
</evidence>
<gene>
    <name evidence="17" type="ORF">F4827_000558</name>
</gene>
<evidence type="ECO:0000259" key="15">
    <source>
        <dbReference type="Pfam" id="PF13614"/>
    </source>
</evidence>
<organism evidence="17 18">
    <name type="scientific">Paraburkholderia bannensis</name>
    <dbReference type="NCBI Taxonomy" id="765414"/>
    <lineage>
        <taxon>Bacteria</taxon>
        <taxon>Pseudomonadati</taxon>
        <taxon>Pseudomonadota</taxon>
        <taxon>Betaproteobacteria</taxon>
        <taxon>Burkholderiales</taxon>
        <taxon>Burkholderiaceae</taxon>
        <taxon>Paraburkholderia</taxon>
    </lineage>
</organism>
<dbReference type="EMBL" id="JACHBW010000001">
    <property type="protein sequence ID" value="MBB6100754.1"/>
    <property type="molecule type" value="Genomic_DNA"/>
</dbReference>
<keyword evidence="3 17" id="KW-0808">Transferase</keyword>
<evidence type="ECO:0000313" key="17">
    <source>
        <dbReference type="EMBL" id="MBB6100754.1"/>
    </source>
</evidence>
<dbReference type="InterPro" id="IPR027417">
    <property type="entry name" value="P-loop_NTPase"/>
</dbReference>
<dbReference type="GO" id="GO:0000271">
    <property type="term" value="P:polysaccharide biosynthetic process"/>
    <property type="evidence" value="ECO:0007669"/>
    <property type="project" value="UniProtKB-KW"/>
</dbReference>
<evidence type="ECO:0000313" key="18">
    <source>
        <dbReference type="Proteomes" id="UP000571554"/>
    </source>
</evidence>
<evidence type="ECO:0000256" key="2">
    <source>
        <dbReference type="ARBA" id="ARBA00008883"/>
    </source>
</evidence>
<keyword evidence="7" id="KW-0472">Membrane</keyword>
<dbReference type="InterPro" id="IPR005702">
    <property type="entry name" value="Wzc-like_C"/>
</dbReference>
<comment type="caution">
    <text evidence="17">The sequence shown here is derived from an EMBL/GenBank/DDBJ whole genome shotgun (WGS) entry which is preliminary data.</text>
</comment>
<dbReference type="CDD" id="cd05387">
    <property type="entry name" value="BY-kinase"/>
    <property type="match status" value="1"/>
</dbReference>
<keyword evidence="7" id="KW-1133">Transmembrane helix</keyword>
<dbReference type="Pfam" id="PF13614">
    <property type="entry name" value="AAA_31"/>
    <property type="match status" value="1"/>
</dbReference>
<comment type="subcellular location">
    <subcellularLocation>
        <location evidence="1">Cell inner membrane</location>
        <topology evidence="1">Multi-pass membrane protein</topology>
    </subcellularLocation>
</comment>